<dbReference type="EMBL" id="MU006799">
    <property type="protein sequence ID" value="KAF2636265.1"/>
    <property type="molecule type" value="Genomic_DNA"/>
</dbReference>
<protein>
    <submittedName>
        <fullName evidence="1">Uncharacterized protein</fullName>
    </submittedName>
</protein>
<evidence type="ECO:0000313" key="1">
    <source>
        <dbReference type="EMBL" id="KAF2636265.1"/>
    </source>
</evidence>
<proteinExistence type="predicted"/>
<reference evidence="1" key="1">
    <citation type="journal article" date="2020" name="Stud. Mycol.">
        <title>101 Dothideomycetes genomes: a test case for predicting lifestyles and emergence of pathogens.</title>
        <authorList>
            <person name="Haridas S."/>
            <person name="Albert R."/>
            <person name="Binder M."/>
            <person name="Bloem J."/>
            <person name="Labutti K."/>
            <person name="Salamov A."/>
            <person name="Andreopoulos B."/>
            <person name="Baker S."/>
            <person name="Barry K."/>
            <person name="Bills G."/>
            <person name="Bluhm B."/>
            <person name="Cannon C."/>
            <person name="Castanera R."/>
            <person name="Culley D."/>
            <person name="Daum C."/>
            <person name="Ezra D."/>
            <person name="Gonzalez J."/>
            <person name="Henrissat B."/>
            <person name="Kuo A."/>
            <person name="Liang C."/>
            <person name="Lipzen A."/>
            <person name="Lutzoni F."/>
            <person name="Magnuson J."/>
            <person name="Mondo S."/>
            <person name="Nolan M."/>
            <person name="Ohm R."/>
            <person name="Pangilinan J."/>
            <person name="Park H.-J."/>
            <person name="Ramirez L."/>
            <person name="Alfaro M."/>
            <person name="Sun H."/>
            <person name="Tritt A."/>
            <person name="Yoshinaga Y."/>
            <person name="Zwiers L.-H."/>
            <person name="Turgeon B."/>
            <person name="Goodwin S."/>
            <person name="Spatafora J."/>
            <person name="Crous P."/>
            <person name="Grigoriev I."/>
        </authorList>
    </citation>
    <scope>NUCLEOTIDE SEQUENCE</scope>
    <source>
        <strain evidence="1">CBS 473.64</strain>
    </source>
</reference>
<dbReference type="AlphaFoldDB" id="A0A6A6RM99"/>
<keyword evidence="2" id="KW-1185">Reference proteome</keyword>
<dbReference type="Proteomes" id="UP000799753">
    <property type="component" value="Unassembled WGS sequence"/>
</dbReference>
<accession>A0A6A6RM99</accession>
<evidence type="ECO:0000313" key="2">
    <source>
        <dbReference type="Proteomes" id="UP000799753"/>
    </source>
</evidence>
<gene>
    <name evidence="1" type="ORF">P280DRAFT_154043</name>
</gene>
<sequence length="189" mass="21851">MTSVYTKHRDRRPLFFFTYLLYPTLIYRTRPWDLRLGSFAPIHSPRQSETHSPTRSLPNKLCPLHHPRHDATLSMIQQSTNTPPSPHGQIPRQNYLTLRQKRAGSLSYAAPKKRHLPFNTITTHQHHHRTAILSSLPIIPTHIPTLIFPKSLHISLHWPITGSLSRSRGTPSPEQGIRNINIVMRLLER</sequence>
<organism evidence="1 2">
    <name type="scientific">Massarina eburnea CBS 473.64</name>
    <dbReference type="NCBI Taxonomy" id="1395130"/>
    <lineage>
        <taxon>Eukaryota</taxon>
        <taxon>Fungi</taxon>
        <taxon>Dikarya</taxon>
        <taxon>Ascomycota</taxon>
        <taxon>Pezizomycotina</taxon>
        <taxon>Dothideomycetes</taxon>
        <taxon>Pleosporomycetidae</taxon>
        <taxon>Pleosporales</taxon>
        <taxon>Massarineae</taxon>
        <taxon>Massarinaceae</taxon>
        <taxon>Massarina</taxon>
    </lineage>
</organism>
<name>A0A6A6RM99_9PLEO</name>